<organism evidence="2 3">
    <name type="scientific">Chlamydomonas reinhardtii</name>
    <name type="common">Chlamydomonas smithii</name>
    <dbReference type="NCBI Taxonomy" id="3055"/>
    <lineage>
        <taxon>Eukaryota</taxon>
        <taxon>Viridiplantae</taxon>
        <taxon>Chlorophyta</taxon>
        <taxon>core chlorophytes</taxon>
        <taxon>Chlorophyceae</taxon>
        <taxon>CS clade</taxon>
        <taxon>Chlamydomonadales</taxon>
        <taxon>Chlamydomonadaceae</taxon>
        <taxon>Chlamydomonas</taxon>
    </lineage>
</organism>
<dbReference type="ExpressionAtlas" id="A0A2K3DFQ7">
    <property type="expression patterns" value="baseline and differential"/>
</dbReference>
<evidence type="ECO:0000313" key="2">
    <source>
        <dbReference type="EMBL" id="PNW79366.1"/>
    </source>
</evidence>
<feature type="compositionally biased region" description="Gly residues" evidence="1">
    <location>
        <begin position="111"/>
        <end position="121"/>
    </location>
</feature>
<dbReference type="Gramene" id="PNW79365">
    <property type="protein sequence ID" value="PNW79365"/>
    <property type="gene ID" value="CHLRE_09g412500v5"/>
</dbReference>
<dbReference type="Gramene" id="PNW79366">
    <property type="protein sequence ID" value="PNW79366"/>
    <property type="gene ID" value="CHLRE_09g412500v5"/>
</dbReference>
<dbReference type="Proteomes" id="UP000006906">
    <property type="component" value="Chromosome 9"/>
</dbReference>
<dbReference type="OrthoDB" id="537362at2759"/>
<gene>
    <name evidence="2" type="ORF">CHLRE_09g412500v5</name>
</gene>
<sequence length="398" mass="43233">MSLLNALWASLTGQQQSGLGRRERNTIELIAKRFNKDADWQIGVVSALCAEPRGTRDYIFGTVSNATRQLELLNAVLRKHSPAAPASTAGAGGDTSGASRTAHQANQQGAAAGGPGLGGAAGRNELASAEPMREVIRAAVRETWQELAARQRLARKRKSFCEASSRDVDVLVHGAQLVEVRGEALAPQDVQVPAGTPECDSFVWEQGGGENAMTPALLQYHQTQLEKFGVSFDKPGGFKMNDTHNKGELIPFKCGEQSFSGGFDGCVAPYGLDPESIVYQSRIIYEHKRWEITATDKDQAIVQLLGAYAYNSCPVLLDLTNGQTHNIYTIRGTCIYLWKDLKPTQAYFLQARHLQAADHLRAALDLQLGQIPEEEQRTMRHVRQALAPAMIGGAAAPQ</sequence>
<dbReference type="EMBL" id="CM008970">
    <property type="protein sequence ID" value="PNW79366.1"/>
    <property type="molecule type" value="Genomic_DNA"/>
</dbReference>
<evidence type="ECO:0000256" key="1">
    <source>
        <dbReference type="SAM" id="MobiDB-lite"/>
    </source>
</evidence>
<dbReference type="AlphaFoldDB" id="A0A2K3DFQ7"/>
<dbReference type="EMBL" id="CM008970">
    <property type="protein sequence ID" value="PNW79365.1"/>
    <property type="molecule type" value="Genomic_DNA"/>
</dbReference>
<keyword evidence="3" id="KW-1185">Reference proteome</keyword>
<dbReference type="PaxDb" id="3055-EDP00817"/>
<reference evidence="2" key="2">
    <citation type="submission" date="2017-07" db="EMBL/GenBank/DDBJ databases">
        <title>WGS assembly of Chlamydomonas reinhardtii.</title>
        <authorList>
            <consortium name="Chlamydomonas Annotation Team"/>
            <consortium name="JGI Annotation Team"/>
            <person name="Merchant S.S."/>
            <person name="Prochnik S.E."/>
            <person name="Vallon O."/>
            <person name="Harris E.H."/>
            <person name="Karpowicz S.J."/>
            <person name="Witman G.B."/>
            <person name="Terry A."/>
            <person name="Salamov A."/>
            <person name="Fritz-Laylin L.K."/>
            <person name="Marechal-Drouard L."/>
            <person name="Marshall W.F."/>
            <person name="Qu L.H."/>
            <person name="Nelson D.R."/>
            <person name="Sanderfoot A.A."/>
            <person name="Spalding M.H."/>
            <person name="Kapitonov V.V."/>
            <person name="Ren Q."/>
            <person name="Ferris P."/>
            <person name="Lindquist E."/>
            <person name="Shapiro H."/>
            <person name="Lucas S.M."/>
            <person name="Grimwood J."/>
            <person name="Schmutz J."/>
            <person name="Grigoriev I.V."/>
            <person name="Rokhsar D.S."/>
        </authorList>
    </citation>
    <scope>NUCLEOTIDE SEQUENCE</scope>
    <source>
        <strain evidence="2">CC-503 cw92 mt+</strain>
    </source>
</reference>
<dbReference type="RefSeq" id="XP_042921595.1">
    <property type="nucleotide sequence ID" value="XM_043066299.1"/>
</dbReference>
<dbReference type="RefSeq" id="XP_001696709.2">
    <property type="nucleotide sequence ID" value="XM_001696657.2"/>
</dbReference>
<feature type="region of interest" description="Disordered" evidence="1">
    <location>
        <begin position="83"/>
        <end position="123"/>
    </location>
</feature>
<proteinExistence type="predicted"/>
<accession>A0A2K3DFQ7</accession>
<protein>
    <submittedName>
        <fullName evidence="2">Uncharacterized protein</fullName>
    </submittedName>
</protein>
<dbReference type="KEGG" id="cre:CHLRE_09g412500v5"/>
<evidence type="ECO:0000313" key="3">
    <source>
        <dbReference type="Proteomes" id="UP000006906"/>
    </source>
</evidence>
<name>A0A2K3DFQ7_CHLRE</name>
<reference evidence="2 3" key="1">
    <citation type="journal article" date="2007" name="Science">
        <title>The Chlamydomonas genome reveals the evolution of key animal and plant functions.</title>
        <authorList>
            <person name="Merchant S.S."/>
            <person name="Prochnik S.E."/>
            <person name="Vallon O."/>
            <person name="Harris E.H."/>
            <person name="Karpowicz S.J."/>
            <person name="Witman G.B."/>
            <person name="Terry A."/>
            <person name="Salamov A."/>
            <person name="Fritz-Laylin L.K."/>
            <person name="Marechal-Drouard L."/>
            <person name="Marshall W.F."/>
            <person name="Qu L.H."/>
            <person name="Nelson D.R."/>
            <person name="Sanderfoot A.A."/>
            <person name="Spalding M.H."/>
            <person name="Kapitonov V.V."/>
            <person name="Ren Q."/>
            <person name="Ferris P."/>
            <person name="Lindquist E."/>
            <person name="Shapiro H."/>
            <person name="Lucas S.M."/>
            <person name="Grimwood J."/>
            <person name="Schmutz J."/>
            <person name="Cardol P."/>
            <person name="Cerutti H."/>
            <person name="Chanfreau G."/>
            <person name="Chen C.L."/>
            <person name="Cognat V."/>
            <person name="Croft M.T."/>
            <person name="Dent R."/>
            <person name="Dutcher S."/>
            <person name="Fernandez E."/>
            <person name="Fukuzawa H."/>
            <person name="Gonzalez-Ballester D."/>
            <person name="Gonzalez-Halphen D."/>
            <person name="Hallmann A."/>
            <person name="Hanikenne M."/>
            <person name="Hippler M."/>
            <person name="Inwood W."/>
            <person name="Jabbari K."/>
            <person name="Kalanon M."/>
            <person name="Kuras R."/>
            <person name="Lefebvre P.A."/>
            <person name="Lemaire S.D."/>
            <person name="Lobanov A.V."/>
            <person name="Lohr M."/>
            <person name="Manuell A."/>
            <person name="Meier I."/>
            <person name="Mets L."/>
            <person name="Mittag M."/>
            <person name="Mittelmeier T."/>
            <person name="Moroney J.V."/>
            <person name="Moseley J."/>
            <person name="Napoli C."/>
            <person name="Nedelcu A.M."/>
            <person name="Niyogi K."/>
            <person name="Novoselov S.V."/>
            <person name="Paulsen I.T."/>
            <person name="Pazour G."/>
            <person name="Purton S."/>
            <person name="Ral J.P."/>
            <person name="Riano-Pachon D.M."/>
            <person name="Riekhof W."/>
            <person name="Rymarquis L."/>
            <person name="Schroda M."/>
            <person name="Stern D."/>
            <person name="Umen J."/>
            <person name="Willows R."/>
            <person name="Wilson N."/>
            <person name="Zimmer S.L."/>
            <person name="Allmer J."/>
            <person name="Balk J."/>
            <person name="Bisova K."/>
            <person name="Chen C.J."/>
            <person name="Elias M."/>
            <person name="Gendler K."/>
            <person name="Hauser C."/>
            <person name="Lamb M.R."/>
            <person name="Ledford H."/>
            <person name="Long J.C."/>
            <person name="Minagawa J."/>
            <person name="Page M.D."/>
            <person name="Pan J."/>
            <person name="Pootakham W."/>
            <person name="Roje S."/>
            <person name="Rose A."/>
            <person name="Stahlberg E."/>
            <person name="Terauchi A.M."/>
            <person name="Yang P."/>
            <person name="Ball S."/>
            <person name="Bowler C."/>
            <person name="Dieckmann C.L."/>
            <person name="Gladyshev V.N."/>
            <person name="Green P."/>
            <person name="Jorgensen R."/>
            <person name="Mayfield S."/>
            <person name="Mueller-Roeber B."/>
            <person name="Rajamani S."/>
            <person name="Sayre R.T."/>
            <person name="Brokstein P."/>
            <person name="Dubchak I."/>
            <person name="Goodstein D."/>
            <person name="Hornick L."/>
            <person name="Huang Y.W."/>
            <person name="Jhaveri J."/>
            <person name="Luo Y."/>
            <person name="Martinez D."/>
            <person name="Ngau W.C."/>
            <person name="Otillar B."/>
            <person name="Poliakov A."/>
            <person name="Porter A."/>
            <person name="Szajkowski L."/>
            <person name="Werner G."/>
            <person name="Zhou K."/>
            <person name="Grigoriev I.V."/>
            <person name="Rokhsar D.S."/>
            <person name="Grossman A.R."/>
        </authorList>
    </citation>
    <scope>NUCLEOTIDE SEQUENCE [LARGE SCALE GENOMIC DNA]</scope>
    <source>
        <strain evidence="3">CC-503</strain>
        <strain evidence="2">CC-503 cw92 mt+</strain>
    </source>
</reference>
<feature type="compositionally biased region" description="Low complexity" evidence="1">
    <location>
        <begin position="96"/>
        <end position="110"/>
    </location>
</feature>
<dbReference type="GeneID" id="5722309"/>